<organism evidence="1 2">
    <name type="scientific">Candidatus Accumulibacter appositus</name>
    <dbReference type="NCBI Taxonomy" id="1454003"/>
    <lineage>
        <taxon>Bacteria</taxon>
        <taxon>Pseudomonadati</taxon>
        <taxon>Pseudomonadota</taxon>
        <taxon>Betaproteobacteria</taxon>
        <taxon>Candidatus Accumulibacter</taxon>
    </lineage>
</organism>
<evidence type="ECO:0000313" key="1">
    <source>
        <dbReference type="EMBL" id="EXI76998.1"/>
    </source>
</evidence>
<evidence type="ECO:0008006" key="3">
    <source>
        <dbReference type="Google" id="ProtNLM"/>
    </source>
</evidence>
<accession>A0A011N3C0</accession>
<comment type="caution">
    <text evidence="1">The sequence shown here is derived from an EMBL/GenBank/DDBJ whole genome shotgun (WGS) entry which is preliminary data.</text>
</comment>
<gene>
    <name evidence="1" type="ORF">AW10_04100</name>
</gene>
<name>A0A011N3C0_9PROT</name>
<dbReference type="SUPFAM" id="SSF52309">
    <property type="entry name" value="N-(deoxy)ribosyltransferase-like"/>
    <property type="match status" value="1"/>
</dbReference>
<proteinExistence type="predicted"/>
<reference evidence="1 2" key="1">
    <citation type="submission" date="2014-02" db="EMBL/GenBank/DDBJ databases">
        <title>Expanding our view of genomic diversity in Candidatus Accumulibacter clades.</title>
        <authorList>
            <person name="Skennerton C.T."/>
            <person name="Barr J.J."/>
            <person name="Slater F.R."/>
            <person name="Bond P.L."/>
            <person name="Tyson G.W."/>
        </authorList>
    </citation>
    <scope>NUCLEOTIDE SEQUENCE [LARGE SCALE GENOMIC DNA]</scope>
    <source>
        <strain evidence="2">BA-92</strain>
    </source>
</reference>
<protein>
    <recommendedName>
        <fullName evidence="3">Nucleoside 2-deoxyribosyltransferase</fullName>
    </recommendedName>
</protein>
<dbReference type="STRING" id="1454003.AW10_04100"/>
<evidence type="ECO:0000313" key="2">
    <source>
        <dbReference type="Proteomes" id="UP000021816"/>
    </source>
</evidence>
<dbReference type="Proteomes" id="UP000021816">
    <property type="component" value="Unassembled WGS sequence"/>
</dbReference>
<dbReference type="EMBL" id="JEMX01000136">
    <property type="protein sequence ID" value="EXI76998.1"/>
    <property type="molecule type" value="Genomic_DNA"/>
</dbReference>
<dbReference type="AlphaFoldDB" id="A0A011N3C0"/>
<sequence length="125" mass="13912">MSYIYFITPVGSDPQYQLKREVLAQISKDTGLEFFFPLERHSEFSLDAARFDLRNASLAVVDLSLERPSCYFELGIAEALEVPTCILAAAGTTLHQTAKRDSTLRYSDLTQYGGIVRDAVVSAQN</sequence>